<dbReference type="AlphaFoldDB" id="A0A542ZJH6"/>
<dbReference type="RefSeq" id="WP_141788344.1">
    <property type="nucleotide sequence ID" value="NZ_BAAAKX010000021.1"/>
</dbReference>
<gene>
    <name evidence="1" type="ORF">FB474_1843</name>
</gene>
<dbReference type="EMBL" id="VFOQ01000001">
    <property type="protein sequence ID" value="TQL60449.1"/>
    <property type="molecule type" value="Genomic_DNA"/>
</dbReference>
<comment type="caution">
    <text evidence="1">The sequence shown here is derived from an EMBL/GenBank/DDBJ whole genome shotgun (WGS) entry which is preliminary data.</text>
</comment>
<organism evidence="1 2">
    <name type="scientific">Oryzihumus leptocrescens</name>
    <dbReference type="NCBI Taxonomy" id="297536"/>
    <lineage>
        <taxon>Bacteria</taxon>
        <taxon>Bacillati</taxon>
        <taxon>Actinomycetota</taxon>
        <taxon>Actinomycetes</taxon>
        <taxon>Micrococcales</taxon>
        <taxon>Intrasporangiaceae</taxon>
        <taxon>Oryzihumus</taxon>
    </lineage>
</organism>
<accession>A0A542ZJH6</accession>
<evidence type="ECO:0000313" key="1">
    <source>
        <dbReference type="EMBL" id="TQL60449.1"/>
    </source>
</evidence>
<dbReference type="Proteomes" id="UP000319514">
    <property type="component" value="Unassembled WGS sequence"/>
</dbReference>
<evidence type="ECO:0000313" key="2">
    <source>
        <dbReference type="Proteomes" id="UP000319514"/>
    </source>
</evidence>
<proteinExistence type="predicted"/>
<sequence length="63" mass="6304">MPAAPALPRSSWQVLAASAALAVTGLMLIDLPADSSARADAVKAIFAEPAGHRGAPQAIGTRP</sequence>
<reference evidence="1 2" key="1">
    <citation type="submission" date="2019-06" db="EMBL/GenBank/DDBJ databases">
        <title>Sequencing the genomes of 1000 actinobacteria strains.</title>
        <authorList>
            <person name="Klenk H.-P."/>
        </authorList>
    </citation>
    <scope>NUCLEOTIDE SEQUENCE [LARGE SCALE GENOMIC DNA]</scope>
    <source>
        <strain evidence="1 2">DSM 18082</strain>
    </source>
</reference>
<name>A0A542ZJH6_9MICO</name>
<protein>
    <submittedName>
        <fullName evidence="1">Uncharacterized protein</fullName>
    </submittedName>
</protein>
<keyword evidence="2" id="KW-1185">Reference proteome</keyword>